<dbReference type="SUPFAM" id="SSF48008">
    <property type="entry name" value="GntR ligand-binding domain-like"/>
    <property type="match status" value="1"/>
</dbReference>
<dbReference type="EMBL" id="CP006569">
    <property type="protein sequence ID" value="AHF76630.1"/>
    <property type="molecule type" value="Genomic_DNA"/>
</dbReference>
<dbReference type="Gene3D" id="1.10.10.10">
    <property type="entry name" value="Winged helix-like DNA-binding domain superfamily/Winged helix DNA-binding domain"/>
    <property type="match status" value="1"/>
</dbReference>
<dbReference type="SMART" id="SM00895">
    <property type="entry name" value="FCD"/>
    <property type="match status" value="1"/>
</dbReference>
<evidence type="ECO:0000256" key="3">
    <source>
        <dbReference type="ARBA" id="ARBA00023163"/>
    </source>
</evidence>
<evidence type="ECO:0000256" key="1">
    <source>
        <dbReference type="ARBA" id="ARBA00023015"/>
    </source>
</evidence>
<keyword evidence="3" id="KW-0804">Transcription</keyword>
<sequence>MEMLQIADREPVVNHIYRELRQAILQGRFPPESRLIETKLAELLNVSRTPVREAVLRLESEGLVKRVRGKGLRVQDTRAKISEVVVIRQALEGAAARLACANARDEEIAALVASSHQGMAAISQGVSVKDRSQLDWQFHMHLAHASHSERLIRLIEEFYAYSFSELVPASHPDESALLQRQHIAVADALQQRDADAAEQAIRQHLDTTLQSIRARIG</sequence>
<dbReference type="InterPro" id="IPR036390">
    <property type="entry name" value="WH_DNA-bd_sf"/>
</dbReference>
<protein>
    <submittedName>
        <fullName evidence="5">Putative GntR family transcriptional regulator</fullName>
    </submittedName>
</protein>
<dbReference type="InterPro" id="IPR000524">
    <property type="entry name" value="Tscrpt_reg_HTH_GntR"/>
</dbReference>
<evidence type="ECO:0000313" key="5">
    <source>
        <dbReference type="EMBL" id="AHF76630.1"/>
    </source>
</evidence>
<keyword evidence="2" id="KW-0238">DNA-binding</keyword>
<evidence type="ECO:0000313" key="6">
    <source>
        <dbReference type="Proteomes" id="UP000019028"/>
    </source>
</evidence>
<feature type="domain" description="HTH gntR-type" evidence="4">
    <location>
        <begin position="10"/>
        <end position="77"/>
    </location>
</feature>
<dbReference type="PRINTS" id="PR00035">
    <property type="entry name" value="HTHGNTR"/>
</dbReference>
<evidence type="ECO:0000256" key="2">
    <source>
        <dbReference type="ARBA" id="ARBA00023125"/>
    </source>
</evidence>
<dbReference type="SUPFAM" id="SSF46785">
    <property type="entry name" value="Winged helix' DNA-binding domain"/>
    <property type="match status" value="1"/>
</dbReference>
<dbReference type="InterPro" id="IPR036388">
    <property type="entry name" value="WH-like_DNA-bd_sf"/>
</dbReference>
<keyword evidence="6" id="KW-1185">Reference proteome</keyword>
<gene>
    <name evidence="5" type="ORF">Sant_1572</name>
</gene>
<dbReference type="Pfam" id="PF00392">
    <property type="entry name" value="GntR"/>
    <property type="match status" value="1"/>
</dbReference>
<accession>W0HWP9</accession>
<reference evidence="5 6" key="1">
    <citation type="journal article" date="2014" name="Genome Biol. Evol.">
        <title>Genome degeneration and adaptation in a nascent stage of symbiosis.</title>
        <authorList>
            <person name="Oakeson K.F."/>
            <person name="Gil R."/>
            <person name="Clayton A.L."/>
            <person name="Dunn D.M."/>
            <person name="von Niederhausern A.C."/>
            <person name="Hamil C."/>
            <person name="Aoyagi A."/>
            <person name="Duval B."/>
            <person name="Baca A."/>
            <person name="Silva F.J."/>
            <person name="Vallier A."/>
            <person name="Jackson D.G."/>
            <person name="Latorre A."/>
            <person name="Weiss R.B."/>
            <person name="Heddi A."/>
            <person name="Moya A."/>
            <person name="Dale C."/>
        </authorList>
    </citation>
    <scope>NUCLEOTIDE SEQUENCE [LARGE SCALE GENOMIC DNA]</scope>
    <source>
        <strain evidence="5 6">HS1</strain>
    </source>
</reference>
<proteinExistence type="predicted"/>
<dbReference type="HOGENOM" id="CLU_017584_5_1_6"/>
<dbReference type="Gene3D" id="1.20.120.530">
    <property type="entry name" value="GntR ligand-binding domain-like"/>
    <property type="match status" value="1"/>
</dbReference>
<dbReference type="CDD" id="cd07377">
    <property type="entry name" value="WHTH_GntR"/>
    <property type="match status" value="1"/>
</dbReference>
<dbReference type="RefSeq" id="WP_025421765.1">
    <property type="nucleotide sequence ID" value="NZ_CP006569.1"/>
</dbReference>
<dbReference type="AlphaFoldDB" id="W0HWP9"/>
<dbReference type="PANTHER" id="PTHR43537">
    <property type="entry name" value="TRANSCRIPTIONAL REGULATOR, GNTR FAMILY"/>
    <property type="match status" value="1"/>
</dbReference>
<dbReference type="Pfam" id="PF07729">
    <property type="entry name" value="FCD"/>
    <property type="match status" value="1"/>
</dbReference>
<organism evidence="5 6">
    <name type="scientific">Sodalis praecaptivus</name>
    <dbReference type="NCBI Taxonomy" id="1239307"/>
    <lineage>
        <taxon>Bacteria</taxon>
        <taxon>Pseudomonadati</taxon>
        <taxon>Pseudomonadota</taxon>
        <taxon>Gammaproteobacteria</taxon>
        <taxon>Enterobacterales</taxon>
        <taxon>Bruguierivoracaceae</taxon>
        <taxon>Sodalis</taxon>
    </lineage>
</organism>
<keyword evidence="1" id="KW-0805">Transcription regulation</keyword>
<dbReference type="GO" id="GO:0003700">
    <property type="term" value="F:DNA-binding transcription factor activity"/>
    <property type="evidence" value="ECO:0007669"/>
    <property type="project" value="InterPro"/>
</dbReference>
<dbReference type="InterPro" id="IPR011711">
    <property type="entry name" value="GntR_C"/>
</dbReference>
<dbReference type="PROSITE" id="PS50949">
    <property type="entry name" value="HTH_GNTR"/>
    <property type="match status" value="1"/>
</dbReference>
<dbReference type="GO" id="GO:0003677">
    <property type="term" value="F:DNA binding"/>
    <property type="evidence" value="ECO:0007669"/>
    <property type="project" value="UniProtKB-KW"/>
</dbReference>
<dbReference type="PATRIC" id="fig|1239307.3.peg.1708"/>
<dbReference type="SMART" id="SM00345">
    <property type="entry name" value="HTH_GNTR"/>
    <property type="match status" value="1"/>
</dbReference>
<dbReference type="InterPro" id="IPR008920">
    <property type="entry name" value="TF_FadR/GntR_C"/>
</dbReference>
<dbReference type="Proteomes" id="UP000019028">
    <property type="component" value="Chromosome"/>
</dbReference>
<dbReference type="PANTHER" id="PTHR43537:SF24">
    <property type="entry name" value="GLUCONATE OPERON TRANSCRIPTIONAL REPRESSOR"/>
    <property type="match status" value="1"/>
</dbReference>
<dbReference type="KEGG" id="sod:Sant_1572"/>
<dbReference type="OrthoDB" id="7003764at2"/>
<evidence type="ECO:0000259" key="4">
    <source>
        <dbReference type="PROSITE" id="PS50949"/>
    </source>
</evidence>
<name>W0HWP9_9GAMM</name>